<feature type="non-terminal residue" evidence="2">
    <location>
        <position position="103"/>
    </location>
</feature>
<organism evidence="2 3">
    <name type="scientific">Claviceps aff. purpurea</name>
    <dbReference type="NCBI Taxonomy" id="1967640"/>
    <lineage>
        <taxon>Eukaryota</taxon>
        <taxon>Fungi</taxon>
        <taxon>Dikarya</taxon>
        <taxon>Ascomycota</taxon>
        <taxon>Pezizomycotina</taxon>
        <taxon>Sordariomycetes</taxon>
        <taxon>Hypocreomycetidae</taxon>
        <taxon>Hypocreales</taxon>
        <taxon>Clavicipitaceae</taxon>
        <taxon>Claviceps</taxon>
    </lineage>
</organism>
<evidence type="ECO:0000313" key="3">
    <source>
        <dbReference type="Proteomes" id="UP000707071"/>
    </source>
</evidence>
<accession>A0A9P7U2E2</accession>
<dbReference type="Proteomes" id="UP000707071">
    <property type="component" value="Unassembled WGS sequence"/>
</dbReference>
<reference evidence="2 3" key="1">
    <citation type="journal article" date="2020" name="bioRxiv">
        <title>Whole genome comparisons of ergot fungi reveals the divergence and evolution of species within the genus Claviceps are the result of varying mechanisms driving genome evolution and host range expansion.</title>
        <authorList>
            <person name="Wyka S.A."/>
            <person name="Mondo S.J."/>
            <person name="Liu M."/>
            <person name="Dettman J."/>
            <person name="Nalam V."/>
            <person name="Broders K.D."/>
        </authorList>
    </citation>
    <scope>NUCLEOTIDE SEQUENCE [LARGE SCALE GENOMIC DNA]</scope>
    <source>
        <strain evidence="2 3">Clav52</strain>
    </source>
</reference>
<feature type="compositionally biased region" description="Polar residues" evidence="1">
    <location>
        <begin position="1"/>
        <end position="16"/>
    </location>
</feature>
<feature type="region of interest" description="Disordered" evidence="1">
    <location>
        <begin position="1"/>
        <end position="44"/>
    </location>
</feature>
<dbReference type="AlphaFoldDB" id="A0A9P7U2E2"/>
<gene>
    <name evidence="2" type="ORF">E4U09_000542</name>
</gene>
<proteinExistence type="predicted"/>
<evidence type="ECO:0000313" key="2">
    <source>
        <dbReference type="EMBL" id="KAG6282642.1"/>
    </source>
</evidence>
<feature type="compositionally biased region" description="Basic and acidic residues" evidence="1">
    <location>
        <begin position="17"/>
        <end position="29"/>
    </location>
</feature>
<keyword evidence="3" id="KW-1185">Reference proteome</keyword>
<evidence type="ECO:0000256" key="1">
    <source>
        <dbReference type="SAM" id="MobiDB-lite"/>
    </source>
</evidence>
<protein>
    <submittedName>
        <fullName evidence="2">Uncharacterized protein</fullName>
    </submittedName>
</protein>
<name>A0A9P7U2E2_9HYPO</name>
<comment type="caution">
    <text evidence="2">The sequence shown here is derived from an EMBL/GenBank/DDBJ whole genome shotgun (WGS) entry which is preliminary data.</text>
</comment>
<dbReference type="EMBL" id="SRRH01001141">
    <property type="protein sequence ID" value="KAG6282642.1"/>
    <property type="molecule type" value="Genomic_DNA"/>
</dbReference>
<sequence>MATYNVSGADVQTASDQSDHIRMAQDPEPRLSGSVSRPHDGTSQEETLFLPYHCRMETTGAVLVSFLSEALNICGDSKYQVTKGGRPNSARYAGGYPFETLYI</sequence>